<dbReference type="FunFam" id="3.40.50.300:FF:000221">
    <property type="entry name" value="Multidrug ABC transporter ATP-binding protein"/>
    <property type="match status" value="1"/>
</dbReference>
<dbReference type="eggNOG" id="COG4987">
    <property type="taxonomic scope" value="Bacteria"/>
</dbReference>
<keyword evidence="5" id="KW-0547">Nucleotide-binding</keyword>
<keyword evidence="8 9" id="KW-0472">Membrane</keyword>
<reference evidence="12 13" key="1">
    <citation type="submission" date="2007-03" db="EMBL/GenBank/DDBJ databases">
        <title>Complete sequence of Desulfotomaculum reducens MI-1.</title>
        <authorList>
            <consortium name="US DOE Joint Genome Institute"/>
            <person name="Copeland A."/>
            <person name="Lucas S."/>
            <person name="Lapidus A."/>
            <person name="Barry K."/>
            <person name="Detter J.C."/>
            <person name="Glavina del Rio T."/>
            <person name="Hammon N."/>
            <person name="Israni S."/>
            <person name="Dalin E."/>
            <person name="Tice H."/>
            <person name="Pitluck S."/>
            <person name="Sims D."/>
            <person name="Brettin T."/>
            <person name="Bruce D."/>
            <person name="Han C."/>
            <person name="Tapia R."/>
            <person name="Schmutz J."/>
            <person name="Larimer F."/>
            <person name="Land M."/>
            <person name="Hauser L."/>
            <person name="Kyrpides N."/>
            <person name="Kim E."/>
            <person name="Tebo B.M."/>
            <person name="Richardson P."/>
        </authorList>
    </citation>
    <scope>NUCLEOTIDE SEQUENCE [LARGE SCALE GENOMIC DNA]</scope>
    <source>
        <strain evidence="12 13">MI-1</strain>
    </source>
</reference>
<dbReference type="Pfam" id="PF00005">
    <property type="entry name" value="ABC_tran"/>
    <property type="match status" value="1"/>
</dbReference>
<keyword evidence="13" id="KW-1185">Reference proteome</keyword>
<dbReference type="SUPFAM" id="SSF52540">
    <property type="entry name" value="P-loop containing nucleoside triphosphate hydrolases"/>
    <property type="match status" value="1"/>
</dbReference>
<evidence type="ECO:0000313" key="13">
    <source>
        <dbReference type="Proteomes" id="UP000001556"/>
    </source>
</evidence>
<dbReference type="NCBIfam" id="TIGR02868">
    <property type="entry name" value="CydC"/>
    <property type="match status" value="1"/>
</dbReference>
<dbReference type="InterPro" id="IPR014223">
    <property type="entry name" value="ABC_CydC/D"/>
</dbReference>
<dbReference type="Gene3D" id="3.40.50.300">
    <property type="entry name" value="P-loop containing nucleotide triphosphate hydrolases"/>
    <property type="match status" value="1"/>
</dbReference>
<evidence type="ECO:0000256" key="6">
    <source>
        <dbReference type="ARBA" id="ARBA00022840"/>
    </source>
</evidence>
<dbReference type="EMBL" id="CP000612">
    <property type="protein sequence ID" value="ABO50170.1"/>
    <property type="molecule type" value="Genomic_DNA"/>
</dbReference>
<feature type="transmembrane region" description="Helical" evidence="9">
    <location>
        <begin position="129"/>
        <end position="152"/>
    </location>
</feature>
<dbReference type="PROSITE" id="PS50893">
    <property type="entry name" value="ABC_TRANSPORTER_2"/>
    <property type="match status" value="1"/>
</dbReference>
<dbReference type="InterPro" id="IPR003593">
    <property type="entry name" value="AAA+_ATPase"/>
</dbReference>
<dbReference type="KEGG" id="drm:Dred_1642"/>
<dbReference type="InterPro" id="IPR039421">
    <property type="entry name" value="Type_1_exporter"/>
</dbReference>
<evidence type="ECO:0000256" key="9">
    <source>
        <dbReference type="SAM" id="Phobius"/>
    </source>
</evidence>
<feature type="transmembrane region" description="Helical" evidence="9">
    <location>
        <begin position="158"/>
        <end position="177"/>
    </location>
</feature>
<proteinExistence type="predicted"/>
<dbReference type="GO" id="GO:0005886">
    <property type="term" value="C:plasma membrane"/>
    <property type="evidence" value="ECO:0007669"/>
    <property type="project" value="UniProtKB-SubCell"/>
</dbReference>
<dbReference type="InterPro" id="IPR036640">
    <property type="entry name" value="ABC1_TM_sf"/>
</dbReference>
<dbReference type="Pfam" id="PF00664">
    <property type="entry name" value="ABC_membrane"/>
    <property type="match status" value="1"/>
</dbReference>
<feature type="transmembrane region" description="Helical" evidence="9">
    <location>
        <begin position="276"/>
        <end position="300"/>
    </location>
</feature>
<dbReference type="CDD" id="cd18585">
    <property type="entry name" value="ABC_6TM_CydC"/>
    <property type="match status" value="1"/>
</dbReference>
<sequence length="573" mass="63952">MKRLHQLLSLLLPHWLPMLWAVLLGFLAVGSNIGLLTTSAYLISRAAQHPPVLDLMVAIVGVRFFGIARAVFRYLERYFSHDVTFRVLSNMRVWFYKAIEPLATSQLMHYHSGDLLSRIVSDVETLKNFYLRVLSPPLVALLTLGVVFFLLACFDLRMAFIFLAFFIGAAVVVPIFIRAWGRRSGQGILGSKAQLNTCLVDGIQGMTDLLSFDQQGRQLEKIDKTNDNLSKLQGRLAKINGLAGSLTGLCMNLAMWTILVMAIIKVEQGELPGVYIAMLALATLSAFEAVTPLPLTFIYLEESMSAAKRLFELAETENYSPSRKDEQFVPKGYEIEFNNLHFRYSAKDPWILRDVSFTIPQGRRLAIVGPSGAGKSTLANLLLGFFDYQRGSLQLGGREVRDYHQSKLMAHMAVVAQRTHLFNATVRENILLARPGASEKEMIQAARRARIHDFILTLPEGYDTYVGEGGLKLSGGQRQRVAIARAILKNASVLILDEVTAGLDPVVGREIMQDLFQLMKDKTSLVISHHLVGLECMDEILVLVEGKVVEKGTHSQLLEQGGVYARMWQLSVR</sequence>
<keyword evidence="7 9" id="KW-1133">Transmembrane helix</keyword>
<dbReference type="SMART" id="SM00382">
    <property type="entry name" value="AAA"/>
    <property type="match status" value="1"/>
</dbReference>
<dbReference type="PANTHER" id="PTHR24221:SF653">
    <property type="entry name" value="TRANSPORT ATP-BINDING PROTEIN CYDC"/>
    <property type="match status" value="1"/>
</dbReference>
<evidence type="ECO:0000256" key="8">
    <source>
        <dbReference type="ARBA" id="ARBA00023136"/>
    </source>
</evidence>
<feature type="domain" description="ABC transporter" evidence="10">
    <location>
        <begin position="335"/>
        <end position="570"/>
    </location>
</feature>
<dbReference type="STRING" id="349161.Dred_1642"/>
<dbReference type="RefSeq" id="WP_011877985.1">
    <property type="nucleotide sequence ID" value="NC_009253.1"/>
</dbReference>
<feature type="transmembrane region" description="Helical" evidence="9">
    <location>
        <begin position="241"/>
        <end position="264"/>
    </location>
</feature>
<evidence type="ECO:0000256" key="2">
    <source>
        <dbReference type="ARBA" id="ARBA00022448"/>
    </source>
</evidence>
<feature type="domain" description="ABC transmembrane type-1" evidence="11">
    <location>
        <begin position="19"/>
        <end position="302"/>
    </location>
</feature>
<protein>
    <submittedName>
        <fullName evidence="12">ABC transporter, transmembrane region, type 1</fullName>
    </submittedName>
</protein>
<feature type="transmembrane region" description="Helical" evidence="9">
    <location>
        <begin position="20"/>
        <end position="43"/>
    </location>
</feature>
<dbReference type="OrthoDB" id="9771903at2"/>
<dbReference type="AlphaFoldDB" id="A4J517"/>
<dbReference type="InterPro" id="IPR027417">
    <property type="entry name" value="P-loop_NTPase"/>
</dbReference>
<comment type="subcellular location">
    <subcellularLocation>
        <location evidence="1">Cell membrane</location>
        <topology evidence="1">Multi-pass membrane protein</topology>
    </subcellularLocation>
</comment>
<evidence type="ECO:0000256" key="1">
    <source>
        <dbReference type="ARBA" id="ARBA00004651"/>
    </source>
</evidence>
<dbReference type="GO" id="GO:0140359">
    <property type="term" value="F:ABC-type transporter activity"/>
    <property type="evidence" value="ECO:0007669"/>
    <property type="project" value="InterPro"/>
</dbReference>
<dbReference type="GO" id="GO:0045454">
    <property type="term" value="P:cell redox homeostasis"/>
    <property type="evidence" value="ECO:0007669"/>
    <property type="project" value="InterPro"/>
</dbReference>
<dbReference type="Proteomes" id="UP000001556">
    <property type="component" value="Chromosome"/>
</dbReference>
<evidence type="ECO:0000256" key="4">
    <source>
        <dbReference type="ARBA" id="ARBA00022692"/>
    </source>
</evidence>
<evidence type="ECO:0000259" key="11">
    <source>
        <dbReference type="PROSITE" id="PS50929"/>
    </source>
</evidence>
<evidence type="ECO:0000313" key="12">
    <source>
        <dbReference type="EMBL" id="ABO50170.1"/>
    </source>
</evidence>
<feature type="transmembrane region" description="Helical" evidence="9">
    <location>
        <begin position="55"/>
        <end position="72"/>
    </location>
</feature>
<evidence type="ECO:0000256" key="3">
    <source>
        <dbReference type="ARBA" id="ARBA00022475"/>
    </source>
</evidence>
<keyword evidence="2" id="KW-0813">Transport</keyword>
<accession>A4J517</accession>
<dbReference type="InterPro" id="IPR017871">
    <property type="entry name" value="ABC_transporter-like_CS"/>
</dbReference>
<evidence type="ECO:0000259" key="10">
    <source>
        <dbReference type="PROSITE" id="PS50893"/>
    </source>
</evidence>
<dbReference type="PROSITE" id="PS50929">
    <property type="entry name" value="ABC_TM1F"/>
    <property type="match status" value="1"/>
</dbReference>
<name>A4J517_DESRM</name>
<keyword evidence="4 9" id="KW-0812">Transmembrane</keyword>
<dbReference type="SUPFAM" id="SSF90123">
    <property type="entry name" value="ABC transporter transmembrane region"/>
    <property type="match status" value="1"/>
</dbReference>
<dbReference type="InterPro" id="IPR011527">
    <property type="entry name" value="ABC1_TM_dom"/>
</dbReference>
<evidence type="ECO:0000256" key="7">
    <source>
        <dbReference type="ARBA" id="ARBA00022989"/>
    </source>
</evidence>
<keyword evidence="3" id="KW-1003">Cell membrane</keyword>
<dbReference type="PANTHER" id="PTHR24221">
    <property type="entry name" value="ATP-BINDING CASSETTE SUB-FAMILY B"/>
    <property type="match status" value="1"/>
</dbReference>
<evidence type="ECO:0000256" key="5">
    <source>
        <dbReference type="ARBA" id="ARBA00022741"/>
    </source>
</evidence>
<dbReference type="InterPro" id="IPR003439">
    <property type="entry name" value="ABC_transporter-like_ATP-bd"/>
</dbReference>
<gene>
    <name evidence="12" type="ordered locus">Dred_1642</name>
</gene>
<keyword evidence="6" id="KW-0067">ATP-binding</keyword>
<dbReference type="HOGENOM" id="CLU_000604_84_9_9"/>
<dbReference type="GO" id="GO:0005524">
    <property type="term" value="F:ATP binding"/>
    <property type="evidence" value="ECO:0007669"/>
    <property type="project" value="UniProtKB-KW"/>
</dbReference>
<organism evidence="12 13">
    <name type="scientific">Desulforamulus reducens (strain ATCC BAA-1160 / DSM 100696 / MI-1)</name>
    <name type="common">Desulfotomaculum reducens</name>
    <dbReference type="NCBI Taxonomy" id="349161"/>
    <lineage>
        <taxon>Bacteria</taxon>
        <taxon>Bacillati</taxon>
        <taxon>Bacillota</taxon>
        <taxon>Clostridia</taxon>
        <taxon>Eubacteriales</taxon>
        <taxon>Peptococcaceae</taxon>
        <taxon>Desulforamulus</taxon>
    </lineage>
</organism>
<dbReference type="GO" id="GO:0034040">
    <property type="term" value="F:ATPase-coupled lipid transmembrane transporter activity"/>
    <property type="evidence" value="ECO:0007669"/>
    <property type="project" value="TreeGrafter"/>
</dbReference>
<dbReference type="Gene3D" id="1.20.1560.10">
    <property type="entry name" value="ABC transporter type 1, transmembrane domain"/>
    <property type="match status" value="1"/>
</dbReference>
<dbReference type="PROSITE" id="PS00211">
    <property type="entry name" value="ABC_TRANSPORTER_1"/>
    <property type="match status" value="1"/>
</dbReference>
<dbReference type="GO" id="GO:0016887">
    <property type="term" value="F:ATP hydrolysis activity"/>
    <property type="evidence" value="ECO:0007669"/>
    <property type="project" value="InterPro"/>
</dbReference>
<dbReference type="GO" id="GO:0034775">
    <property type="term" value="P:glutathione transmembrane transport"/>
    <property type="evidence" value="ECO:0007669"/>
    <property type="project" value="InterPro"/>
</dbReference>